<feature type="domain" description="ParB-like N-terminal" evidence="3">
    <location>
        <begin position="84"/>
        <end position="177"/>
    </location>
</feature>
<feature type="compositionally biased region" description="Low complexity" evidence="2">
    <location>
        <begin position="16"/>
        <end position="25"/>
    </location>
</feature>
<organism evidence="4 5">
    <name type="scientific">Aquamicrobium soli</name>
    <dbReference type="NCBI Taxonomy" id="1811518"/>
    <lineage>
        <taxon>Bacteria</taxon>
        <taxon>Pseudomonadati</taxon>
        <taxon>Pseudomonadota</taxon>
        <taxon>Alphaproteobacteria</taxon>
        <taxon>Hyphomicrobiales</taxon>
        <taxon>Phyllobacteriaceae</taxon>
        <taxon>Aquamicrobium</taxon>
    </lineage>
</organism>
<dbReference type="CDD" id="cd16405">
    <property type="entry name" value="RepB_like_N"/>
    <property type="match status" value="1"/>
</dbReference>
<dbReference type="Gene3D" id="1.10.10.2830">
    <property type="match status" value="1"/>
</dbReference>
<dbReference type="PANTHER" id="PTHR33375:SF1">
    <property type="entry name" value="CHROMOSOME-PARTITIONING PROTEIN PARB-RELATED"/>
    <property type="match status" value="1"/>
</dbReference>
<dbReference type="PANTHER" id="PTHR33375">
    <property type="entry name" value="CHROMOSOME-PARTITIONING PROTEIN PARB-RELATED"/>
    <property type="match status" value="1"/>
</dbReference>
<protein>
    <submittedName>
        <fullName evidence="4">Plasmid partitioning protein RepB</fullName>
    </submittedName>
</protein>
<dbReference type="RefSeq" id="WP_378217466.1">
    <property type="nucleotide sequence ID" value="NZ_JBHRTK010000001.1"/>
</dbReference>
<dbReference type="InterPro" id="IPR037972">
    <property type="entry name" value="RepB_N"/>
</dbReference>
<dbReference type="InterPro" id="IPR017819">
    <property type="entry name" value="Plasmid_partition_RepB"/>
</dbReference>
<evidence type="ECO:0000256" key="1">
    <source>
        <dbReference type="ARBA" id="ARBA00006295"/>
    </source>
</evidence>
<dbReference type="InterPro" id="IPR050336">
    <property type="entry name" value="Chromosome_partition/occlusion"/>
</dbReference>
<sequence>MAGQNRKNQLKALFQAMEPPGERPAAAPPPAAPAVQAPAPAPEPRARTASGAIKAMGLSLGGLSREIEDARRLKESLSTAERIIEIEPELIDSSFVSDRLGHDDGDEGFLALVQSIETSGQQVPVLVRPHPEKSGRFQTAYGHRRIRAAAKLGQRVHAIVRELSDTELVLAQGKENTERRDLSFIERALFAWALIRRGFERGVVQEALSLHKAEMTRYLQVAEGVPHRIANAIGPAPKIGRPRWMALAEMLKSEAGTVKADDEITSERFRATTDSDARFNLVFSRLQRKTAAKAGEAQTIRDGQGRAVAVVSVSKGRARVEFVDKLVDGFEVFLGEELPRLVERFRQEAGGSTEPE</sequence>
<name>A0ABV7K5X2_9HYPH</name>
<dbReference type="SUPFAM" id="SSF110849">
    <property type="entry name" value="ParB/Sulfiredoxin"/>
    <property type="match status" value="1"/>
</dbReference>
<keyword evidence="5" id="KW-1185">Reference proteome</keyword>
<dbReference type="EMBL" id="JBHRTK010000001">
    <property type="protein sequence ID" value="MFC3204722.1"/>
    <property type="molecule type" value="Genomic_DNA"/>
</dbReference>
<dbReference type="Gene3D" id="3.90.1530.30">
    <property type="match status" value="1"/>
</dbReference>
<dbReference type="Proteomes" id="UP001595583">
    <property type="component" value="Unassembled WGS sequence"/>
</dbReference>
<evidence type="ECO:0000259" key="3">
    <source>
        <dbReference type="SMART" id="SM00470"/>
    </source>
</evidence>
<dbReference type="Pfam" id="PF02195">
    <property type="entry name" value="ParB_N"/>
    <property type="match status" value="1"/>
</dbReference>
<dbReference type="SMART" id="SM00470">
    <property type="entry name" value="ParB"/>
    <property type="match status" value="1"/>
</dbReference>
<dbReference type="NCBIfam" id="TIGR03454">
    <property type="entry name" value="partition_RepB"/>
    <property type="match status" value="1"/>
</dbReference>
<dbReference type="InterPro" id="IPR004437">
    <property type="entry name" value="ParB/RepB/Spo0J"/>
</dbReference>
<dbReference type="InterPro" id="IPR003115">
    <property type="entry name" value="ParB_N"/>
</dbReference>
<dbReference type="InterPro" id="IPR011111">
    <property type="entry name" value="Plasmid_RepB"/>
</dbReference>
<proteinExistence type="inferred from homology"/>
<accession>A0ABV7K5X2</accession>
<evidence type="ECO:0000256" key="2">
    <source>
        <dbReference type="SAM" id="MobiDB-lite"/>
    </source>
</evidence>
<gene>
    <name evidence="4" type="primary">repB</name>
    <name evidence="4" type="ORF">ACFOHJ_00675</name>
</gene>
<evidence type="ECO:0000313" key="4">
    <source>
        <dbReference type="EMBL" id="MFC3204722.1"/>
    </source>
</evidence>
<dbReference type="NCBIfam" id="TIGR00180">
    <property type="entry name" value="parB_part"/>
    <property type="match status" value="1"/>
</dbReference>
<feature type="region of interest" description="Disordered" evidence="2">
    <location>
        <begin position="1"/>
        <end position="48"/>
    </location>
</feature>
<reference evidence="5" key="1">
    <citation type="journal article" date="2019" name="Int. J. Syst. Evol. Microbiol.">
        <title>The Global Catalogue of Microorganisms (GCM) 10K type strain sequencing project: providing services to taxonomists for standard genome sequencing and annotation.</title>
        <authorList>
            <consortium name="The Broad Institute Genomics Platform"/>
            <consortium name="The Broad Institute Genome Sequencing Center for Infectious Disease"/>
            <person name="Wu L."/>
            <person name="Ma J."/>
        </authorList>
    </citation>
    <scope>NUCLEOTIDE SEQUENCE [LARGE SCALE GENOMIC DNA]</scope>
    <source>
        <strain evidence="5">KCTC 52165</strain>
    </source>
</reference>
<dbReference type="Pfam" id="PF07506">
    <property type="entry name" value="RepB"/>
    <property type="match status" value="1"/>
</dbReference>
<comment type="caution">
    <text evidence="4">The sequence shown here is derived from an EMBL/GenBank/DDBJ whole genome shotgun (WGS) entry which is preliminary data.</text>
</comment>
<comment type="similarity">
    <text evidence="1">Belongs to the ParB family.</text>
</comment>
<evidence type="ECO:0000313" key="5">
    <source>
        <dbReference type="Proteomes" id="UP001595583"/>
    </source>
</evidence>
<dbReference type="InterPro" id="IPR036086">
    <property type="entry name" value="ParB/Sulfiredoxin_sf"/>
</dbReference>